<proteinExistence type="predicted"/>
<organism evidence="2 3">
    <name type="scientific">Sphenostylis stenocarpa</name>
    <dbReference type="NCBI Taxonomy" id="92480"/>
    <lineage>
        <taxon>Eukaryota</taxon>
        <taxon>Viridiplantae</taxon>
        <taxon>Streptophyta</taxon>
        <taxon>Embryophyta</taxon>
        <taxon>Tracheophyta</taxon>
        <taxon>Spermatophyta</taxon>
        <taxon>Magnoliopsida</taxon>
        <taxon>eudicotyledons</taxon>
        <taxon>Gunneridae</taxon>
        <taxon>Pentapetalae</taxon>
        <taxon>rosids</taxon>
        <taxon>fabids</taxon>
        <taxon>Fabales</taxon>
        <taxon>Fabaceae</taxon>
        <taxon>Papilionoideae</taxon>
        <taxon>50 kb inversion clade</taxon>
        <taxon>NPAAA clade</taxon>
        <taxon>indigoferoid/millettioid clade</taxon>
        <taxon>Phaseoleae</taxon>
        <taxon>Sphenostylis</taxon>
    </lineage>
</organism>
<reference evidence="2" key="1">
    <citation type="submission" date="2023-10" db="EMBL/GenBank/DDBJ databases">
        <authorList>
            <person name="Domelevo Entfellner J.-B."/>
        </authorList>
    </citation>
    <scope>NUCLEOTIDE SEQUENCE</scope>
</reference>
<dbReference type="Gramene" id="rna-AYBTSS11_LOCUS15179">
    <property type="protein sequence ID" value="CAJ1952207.1"/>
    <property type="gene ID" value="gene-AYBTSS11_LOCUS15179"/>
</dbReference>
<protein>
    <submittedName>
        <fullName evidence="2">Uncharacterized protein</fullName>
    </submittedName>
</protein>
<accession>A0AA86T636</accession>
<dbReference type="Proteomes" id="UP001189624">
    <property type="component" value="Chromosome 4"/>
</dbReference>
<evidence type="ECO:0000313" key="2">
    <source>
        <dbReference type="EMBL" id="CAJ1952207.1"/>
    </source>
</evidence>
<evidence type="ECO:0000256" key="1">
    <source>
        <dbReference type="SAM" id="MobiDB-lite"/>
    </source>
</evidence>
<sequence length="417" mass="46237">MADTNSVEVILDFLRRNRFTRAEAALRSELSNCSDVNGFLQKLTLEEKDSCGGLKNDKGKPVVENHGLDSRDSVEVSKELIVKEIECGTGRNAAESKWKTVAPTGERNKSNEVVGTSEKNFTFSKRSEDSVLDLYSWKFNLSNGPAEPFQNDGGSRPNIALKAPVSQQSKYQTIEALDATNSTVKSGEANNVPAEKTALWLGSSGKSSTQPKYDLMQSKEPTDLDRQLKFNASSLKENLTDNLLSRTDENVNSSTDLWKDCSIKTVFPFSKGDVSTSYNGSTYSDRQEEKKRTENSDVMASIKEQVDEVGRALYFGKLQGSSGSLSFPLAQEKQKEEFPRLPPVKIKSEDKPLTFNWGDKVECDGLAMKLTGADNSILIGSYLDVPIGQDIKTTGYHFTYIVKLLKYMHMPSTFLAF</sequence>
<gene>
    <name evidence="2" type="ORF">AYBTSS11_LOCUS15179</name>
</gene>
<dbReference type="EMBL" id="OY731401">
    <property type="protein sequence ID" value="CAJ1952207.1"/>
    <property type="molecule type" value="Genomic_DNA"/>
</dbReference>
<evidence type="ECO:0000313" key="3">
    <source>
        <dbReference type="Proteomes" id="UP001189624"/>
    </source>
</evidence>
<keyword evidence="3" id="KW-1185">Reference proteome</keyword>
<name>A0AA86T636_9FABA</name>
<dbReference type="AlphaFoldDB" id="A0AA86T636"/>
<feature type="region of interest" description="Disordered" evidence="1">
    <location>
        <begin position="195"/>
        <end position="221"/>
    </location>
</feature>